<name>A0ABQ6NC24_9STRA</name>
<feature type="domain" description="MYND-type" evidence="4">
    <location>
        <begin position="362"/>
        <end position="391"/>
    </location>
</feature>
<dbReference type="SUPFAM" id="SSF144232">
    <property type="entry name" value="HIT/MYND zinc finger-like"/>
    <property type="match status" value="1"/>
</dbReference>
<dbReference type="InterPro" id="IPR002893">
    <property type="entry name" value="Znf_MYND"/>
</dbReference>
<dbReference type="Proteomes" id="UP001165060">
    <property type="component" value="Unassembled WGS sequence"/>
</dbReference>
<keyword evidence="3" id="KW-0862">Zinc</keyword>
<reference evidence="5 6" key="1">
    <citation type="journal article" date="2023" name="Commun. Biol.">
        <title>Genome analysis of Parmales, the sister group of diatoms, reveals the evolutionary specialization of diatoms from phago-mixotrophs to photoautotrophs.</title>
        <authorList>
            <person name="Ban H."/>
            <person name="Sato S."/>
            <person name="Yoshikawa S."/>
            <person name="Yamada K."/>
            <person name="Nakamura Y."/>
            <person name="Ichinomiya M."/>
            <person name="Sato N."/>
            <person name="Blanc-Mathieu R."/>
            <person name="Endo H."/>
            <person name="Kuwata A."/>
            <person name="Ogata H."/>
        </authorList>
    </citation>
    <scope>NUCLEOTIDE SEQUENCE [LARGE SCALE GENOMIC DNA]</scope>
</reference>
<sequence length="407" mass="44636">ATFSEVFHGSATSDTLEIFPSPFTEPLHHGYEAQISVFASRLADPVRFKSSGDVPAVGQPWSNTSTLCVGNDAFVDRLTLPQRRCLEASLCHRLLHLLVAASREPSPRAAALRFAAWKVSISLCYNQQTSRIGVCPGAVFDAEVLHADLSLLVPPRDDYSRDGRRLAPAAPRSQYNPAFEGLARFGNFLEQLGMHRDAAKVYRKKRERGGGIDACRESARAHGFAGDFEEARDACLSVLRPLCKKGFSSLSHFQVDDDTEGVLFELTCLYHRWLCAGKGDLHVYLVLCLMHQAGLRSPEGMSGVKDIVVHASPVIMLSMSEEQAARRLYDGIASTTRPFHKIIGVAFSPTAGAAGPRGTELEKSKLLACSCKLARYCSKNCQALHWQSHKALHKEAMQAKKRAVTNA</sequence>
<keyword evidence="6" id="KW-1185">Reference proteome</keyword>
<feature type="non-terminal residue" evidence="5">
    <location>
        <position position="1"/>
    </location>
</feature>
<dbReference type="Pfam" id="PF01753">
    <property type="entry name" value="zf-MYND"/>
    <property type="match status" value="1"/>
</dbReference>
<evidence type="ECO:0000256" key="1">
    <source>
        <dbReference type="ARBA" id="ARBA00022723"/>
    </source>
</evidence>
<dbReference type="EMBL" id="BRYB01006375">
    <property type="protein sequence ID" value="GMI56088.1"/>
    <property type="molecule type" value="Genomic_DNA"/>
</dbReference>
<organism evidence="5 6">
    <name type="scientific">Tetraparma gracilis</name>
    <dbReference type="NCBI Taxonomy" id="2962635"/>
    <lineage>
        <taxon>Eukaryota</taxon>
        <taxon>Sar</taxon>
        <taxon>Stramenopiles</taxon>
        <taxon>Ochrophyta</taxon>
        <taxon>Bolidophyceae</taxon>
        <taxon>Parmales</taxon>
        <taxon>Triparmaceae</taxon>
        <taxon>Tetraparma</taxon>
    </lineage>
</organism>
<dbReference type="Gene3D" id="6.10.140.2220">
    <property type="match status" value="1"/>
</dbReference>
<keyword evidence="1" id="KW-0479">Metal-binding</keyword>
<evidence type="ECO:0000256" key="2">
    <source>
        <dbReference type="ARBA" id="ARBA00022771"/>
    </source>
</evidence>
<comment type="caution">
    <text evidence="5">The sequence shown here is derived from an EMBL/GenBank/DDBJ whole genome shotgun (WGS) entry which is preliminary data.</text>
</comment>
<protein>
    <recommendedName>
        <fullName evidence="4">MYND-type domain-containing protein</fullName>
    </recommendedName>
</protein>
<gene>
    <name evidence="5" type="ORF">TeGR_g139</name>
</gene>
<evidence type="ECO:0000259" key="4">
    <source>
        <dbReference type="Pfam" id="PF01753"/>
    </source>
</evidence>
<accession>A0ABQ6NC24</accession>
<proteinExistence type="predicted"/>
<evidence type="ECO:0000313" key="6">
    <source>
        <dbReference type="Proteomes" id="UP001165060"/>
    </source>
</evidence>
<keyword evidence="2" id="KW-0863">Zinc-finger</keyword>
<evidence type="ECO:0000256" key="3">
    <source>
        <dbReference type="ARBA" id="ARBA00022833"/>
    </source>
</evidence>
<evidence type="ECO:0000313" key="5">
    <source>
        <dbReference type="EMBL" id="GMI56088.1"/>
    </source>
</evidence>